<keyword evidence="1" id="KW-1133">Transmembrane helix</keyword>
<feature type="signal peptide" evidence="2">
    <location>
        <begin position="1"/>
        <end position="21"/>
    </location>
</feature>
<dbReference type="AlphaFoldDB" id="A0A9D7LNF1"/>
<organism evidence="3 4">
    <name type="scientific">Candidatus Dechloromonas phosphorivorans</name>
    <dbReference type="NCBI Taxonomy" id="2899244"/>
    <lineage>
        <taxon>Bacteria</taxon>
        <taxon>Pseudomonadati</taxon>
        <taxon>Pseudomonadota</taxon>
        <taxon>Betaproteobacteria</taxon>
        <taxon>Rhodocyclales</taxon>
        <taxon>Azonexaceae</taxon>
        <taxon>Dechloromonas</taxon>
    </lineage>
</organism>
<gene>
    <name evidence="3" type="ORF">IPN75_13040</name>
</gene>
<comment type="caution">
    <text evidence="3">The sequence shown here is derived from an EMBL/GenBank/DDBJ whole genome shotgun (WGS) entry which is preliminary data.</text>
</comment>
<dbReference type="InterPro" id="IPR032710">
    <property type="entry name" value="NTF2-like_dom_sf"/>
</dbReference>
<dbReference type="Proteomes" id="UP000808146">
    <property type="component" value="Unassembled WGS sequence"/>
</dbReference>
<evidence type="ECO:0000313" key="4">
    <source>
        <dbReference type="Proteomes" id="UP000808146"/>
    </source>
</evidence>
<name>A0A9D7LNF1_9RHOO</name>
<dbReference type="EMBL" id="JADKBR010000017">
    <property type="protein sequence ID" value="MBK8891221.1"/>
    <property type="molecule type" value="Genomic_DNA"/>
</dbReference>
<evidence type="ECO:0000313" key="3">
    <source>
        <dbReference type="EMBL" id="MBK8891221.1"/>
    </source>
</evidence>
<reference evidence="3" key="1">
    <citation type="submission" date="2020-10" db="EMBL/GenBank/DDBJ databases">
        <title>Connecting structure to function with the recovery of over 1000 high-quality activated sludge metagenome-assembled genomes encoding full-length rRNA genes using long-read sequencing.</title>
        <authorList>
            <person name="Singleton C.M."/>
            <person name="Petriglieri F."/>
            <person name="Kristensen J.M."/>
            <person name="Kirkegaard R.H."/>
            <person name="Michaelsen T.Y."/>
            <person name="Andersen M.H."/>
            <person name="Karst S.M."/>
            <person name="Dueholm M.S."/>
            <person name="Nielsen P.H."/>
            <person name="Albertsen M."/>
        </authorList>
    </citation>
    <scope>NUCLEOTIDE SEQUENCE</scope>
    <source>
        <strain evidence="3">OdNE_18-Q3-R46-58_BAT3C.305</strain>
    </source>
</reference>
<evidence type="ECO:0000256" key="1">
    <source>
        <dbReference type="SAM" id="Phobius"/>
    </source>
</evidence>
<evidence type="ECO:0000256" key="2">
    <source>
        <dbReference type="SAM" id="SignalP"/>
    </source>
</evidence>
<dbReference type="SUPFAM" id="SSF54427">
    <property type="entry name" value="NTF2-like"/>
    <property type="match status" value="1"/>
</dbReference>
<feature type="chain" id="PRO_5039550338" evidence="2">
    <location>
        <begin position="22"/>
        <end position="206"/>
    </location>
</feature>
<keyword evidence="1" id="KW-0812">Transmembrane</keyword>
<keyword evidence="1" id="KW-0472">Membrane</keyword>
<dbReference type="Gene3D" id="3.10.450.50">
    <property type="match status" value="1"/>
</dbReference>
<sequence length="206" mass="23208">MKKFIVLGLAALFCIVPWVSAEEPDHAIHEELRGVLREVQSAINSGQYDKMLPYLTPDVEATSVTQEVMSSRADVSKYFQTWFGPAGYMRKMTMTLDADKLTELSPDKRFGLVRGKALEHYEAKDGDIFDFDTRWTGVMAVGDDGKWRLRAIHFGTSHLDNPVLTKVKRTLVRDGIIASITALLVGLALGWWLGRRRRSQPPAERA</sequence>
<feature type="transmembrane region" description="Helical" evidence="1">
    <location>
        <begin position="175"/>
        <end position="194"/>
    </location>
</feature>
<accession>A0A9D7LNF1</accession>
<keyword evidence="2" id="KW-0732">Signal</keyword>
<protein>
    <submittedName>
        <fullName evidence="3">Nuclear transport factor 2 family protein</fullName>
    </submittedName>
</protein>
<proteinExistence type="predicted"/>